<gene>
    <name evidence="2" type="ORF">QWY31_06780</name>
</gene>
<evidence type="ECO:0000313" key="3">
    <source>
        <dbReference type="Proteomes" id="UP001168552"/>
    </source>
</evidence>
<keyword evidence="3" id="KW-1185">Reference proteome</keyword>
<dbReference type="SUPFAM" id="SSF75011">
    <property type="entry name" value="3-carboxy-cis,cis-mucoante lactonizing enzyme"/>
    <property type="match status" value="1"/>
</dbReference>
<comment type="caution">
    <text evidence="2">The sequence shown here is derived from an EMBL/GenBank/DDBJ whole genome shotgun (WGS) entry which is preliminary data.</text>
</comment>
<organism evidence="2 3">
    <name type="scientific">Shiella aurantiaca</name>
    <dbReference type="NCBI Taxonomy" id="3058365"/>
    <lineage>
        <taxon>Bacteria</taxon>
        <taxon>Pseudomonadati</taxon>
        <taxon>Bacteroidota</taxon>
        <taxon>Cytophagia</taxon>
        <taxon>Cytophagales</taxon>
        <taxon>Shiellaceae</taxon>
        <taxon>Shiella</taxon>
    </lineage>
</organism>
<evidence type="ECO:0008006" key="4">
    <source>
        <dbReference type="Google" id="ProtNLM"/>
    </source>
</evidence>
<evidence type="ECO:0000313" key="2">
    <source>
        <dbReference type="EMBL" id="MDN4165198.1"/>
    </source>
</evidence>
<evidence type="ECO:0000256" key="1">
    <source>
        <dbReference type="SAM" id="SignalP"/>
    </source>
</evidence>
<keyword evidence="1" id="KW-0732">Signal</keyword>
<dbReference type="RefSeq" id="WP_320003724.1">
    <property type="nucleotide sequence ID" value="NZ_JAUHJS010000003.1"/>
</dbReference>
<reference evidence="2" key="1">
    <citation type="submission" date="2023-06" db="EMBL/GenBank/DDBJ databases">
        <title>Cytophagales bacterium Strain LB-30, isolated from soil.</title>
        <authorList>
            <person name="Liu B."/>
        </authorList>
    </citation>
    <scope>NUCLEOTIDE SEQUENCE</scope>
    <source>
        <strain evidence="2">LB-30</strain>
    </source>
</reference>
<dbReference type="Proteomes" id="UP001168552">
    <property type="component" value="Unassembled WGS sequence"/>
</dbReference>
<protein>
    <recommendedName>
        <fullName evidence="4">LVIVD repeat-containing protein</fullName>
    </recommendedName>
</protein>
<proteinExistence type="predicted"/>
<dbReference type="PROSITE" id="PS51257">
    <property type="entry name" value="PROKAR_LIPOPROTEIN"/>
    <property type="match status" value="1"/>
</dbReference>
<sequence>MKRLLNLCALMSLIGFLMACESSDGGGLPTSGTGQGGSTARFTILGEFLYVVDNATLRTFSLENPTEPEFRSVVDIDDVVETIYGLDDKLFIGSQNGMYIYDVSIPEYPDYVGAFSHIQACDPVIPYGNYAYVTLRGGTGCRNAANNQLDVLDITDIQNPFLIQSIPMSNPHGLGISGQLLFVAEAYEGIKVFNISNPEEPLQVGHYREIHVVDVILHRGLLIATGRDGVHQFDYTNPTELQLVSSLTY</sequence>
<feature type="chain" id="PRO_5045251387" description="LVIVD repeat-containing protein" evidence="1">
    <location>
        <begin position="20"/>
        <end position="249"/>
    </location>
</feature>
<dbReference type="EMBL" id="JAUHJS010000003">
    <property type="protein sequence ID" value="MDN4165198.1"/>
    <property type="molecule type" value="Genomic_DNA"/>
</dbReference>
<dbReference type="Pfam" id="PF08309">
    <property type="entry name" value="LVIVD"/>
    <property type="match status" value="2"/>
</dbReference>
<accession>A0ABT8F4H7</accession>
<name>A0ABT8F4H7_9BACT</name>
<dbReference type="InterPro" id="IPR013211">
    <property type="entry name" value="LVIVD"/>
</dbReference>
<feature type="signal peptide" evidence="1">
    <location>
        <begin position="1"/>
        <end position="19"/>
    </location>
</feature>